<dbReference type="Gene3D" id="3.40.30.10">
    <property type="entry name" value="Glutaredoxin"/>
    <property type="match status" value="1"/>
</dbReference>
<sequence length="208" mass="22708">MSVETVTDSSFDEAVIKASNKKLVVVEFSTKEKLNRQGEPNASAKMDAIIDELGTHYAAKVVFCRIEIELDSGLKDTLNPEASGTYGINHGPTMIMVLNGKQAGELVGEQTREGMVQVIDNLLVASLQKSLDWVEERINLAASSIVEKKTTSLDEVAFGKLGVLLTLRRVLKKKATPQDIGMLDAINDVLQMLEVLQADETFIGKMKA</sequence>
<organism evidence="1">
    <name type="scientific">Pseudomonas syringae CC1417</name>
    <dbReference type="NCBI Taxonomy" id="1357272"/>
    <lineage>
        <taxon>Bacteria</taxon>
        <taxon>Pseudomonadati</taxon>
        <taxon>Pseudomonadota</taxon>
        <taxon>Gammaproteobacteria</taxon>
        <taxon>Pseudomonadales</taxon>
        <taxon>Pseudomonadaceae</taxon>
        <taxon>Pseudomonas</taxon>
        <taxon>Pseudomonas syringae</taxon>
    </lineage>
</organism>
<dbReference type="InterPro" id="IPR036249">
    <property type="entry name" value="Thioredoxin-like_sf"/>
</dbReference>
<dbReference type="RefSeq" id="WP_032610659.1">
    <property type="nucleotide sequence ID" value="NZ_CP159362.1"/>
</dbReference>
<proteinExistence type="predicted"/>
<reference evidence="1" key="1">
    <citation type="journal article" date="2014" name="Genome Announc.">
        <title>Draft Genome Sequences of a Phylogenetically Diverse Suite of Pseudomonas syringae Strains from Multiple Source Populations.</title>
        <authorList>
            <person name="Baltrus D.A."/>
            <person name="Yourstone S."/>
            <person name="Lind A."/>
            <person name="Guilbaud C."/>
            <person name="Sands D.C."/>
            <person name="Jones C.D."/>
            <person name="Morris C.E."/>
            <person name="Dangl J.L."/>
        </authorList>
    </citation>
    <scope>NUCLEOTIDE SEQUENCE</scope>
    <source>
        <strain evidence="1">CC1417</strain>
    </source>
</reference>
<dbReference type="AlphaFoldDB" id="A0AAU8LLL8"/>
<dbReference type="EMBL" id="CP159362">
    <property type="protein sequence ID" value="XCN69093.1"/>
    <property type="molecule type" value="Genomic_DNA"/>
</dbReference>
<evidence type="ECO:0000313" key="1">
    <source>
        <dbReference type="EMBL" id="XCN69093.1"/>
    </source>
</evidence>
<dbReference type="SUPFAM" id="SSF52833">
    <property type="entry name" value="Thioredoxin-like"/>
    <property type="match status" value="1"/>
</dbReference>
<protein>
    <submittedName>
        <fullName evidence="1">Thioredoxin-like superfamily, group II member protein</fullName>
    </submittedName>
</protein>
<accession>A0AAU8LLL8</accession>
<name>A0AAU8LLL8_PSESX</name>
<gene>
    <name evidence="1" type="ORF">N011_07360</name>
</gene>
<reference evidence="1" key="2">
    <citation type="submission" date="2024-07" db="EMBL/GenBank/DDBJ databases">
        <title>A complete genome sequence for Pseudomonas syringae CC1417.</title>
        <authorList>
            <person name="Baltrus D.A."/>
        </authorList>
    </citation>
    <scope>NUCLEOTIDE SEQUENCE</scope>
    <source>
        <strain evidence="1">CC1417</strain>
    </source>
</reference>